<evidence type="ECO:0000256" key="1">
    <source>
        <dbReference type="ARBA" id="ARBA00000677"/>
    </source>
</evidence>
<keyword evidence="5 7" id="KW-0378">Hydrolase</keyword>
<dbReference type="EMBL" id="QRHA01000009">
    <property type="protein sequence ID" value="RDV24672.1"/>
    <property type="molecule type" value="Genomic_DNA"/>
</dbReference>
<comment type="caution">
    <text evidence="9">The sequence shown here is derived from an EMBL/GenBank/DDBJ whole genome shotgun (WGS) entry which is preliminary data.</text>
</comment>
<comment type="subcellular location">
    <subcellularLocation>
        <location evidence="7">Membrane</location>
        <topology evidence="7">Multi-pass membrane protein</topology>
    </subcellularLocation>
</comment>
<sequence length="213" mass="23893">MTTWLANMWQQNKSIFIFLLLMFVVRSSFADWYNVPTGSMNPTIVEGDRIFVNKAAYRIELPFTDIALIETGQPHRGDIVVFNSQAANNRLVKRVIGLPGDRVAMDNNHLRVNGEPLQYRLGSGLQSLEYLPDHPHPIQITGNVTHLSSFGEVTVPQGHLLVLGDNRNNSADSRVYGFVPMSEVQGQALSVILSLDPENFYLPRPSRTFSPMI</sequence>
<evidence type="ECO:0000313" key="10">
    <source>
        <dbReference type="Proteomes" id="UP000256561"/>
    </source>
</evidence>
<dbReference type="GO" id="GO:0006465">
    <property type="term" value="P:signal peptide processing"/>
    <property type="evidence" value="ECO:0007669"/>
    <property type="project" value="InterPro"/>
</dbReference>
<gene>
    <name evidence="9" type="primary">lepB</name>
    <name evidence="9" type="ORF">DXV75_13375</name>
</gene>
<dbReference type="OrthoDB" id="9815782at2"/>
<dbReference type="InterPro" id="IPR019533">
    <property type="entry name" value="Peptidase_S26"/>
</dbReference>
<evidence type="ECO:0000313" key="9">
    <source>
        <dbReference type="EMBL" id="RDV24672.1"/>
    </source>
</evidence>
<keyword evidence="10" id="KW-1185">Reference proteome</keyword>
<evidence type="ECO:0000259" key="8">
    <source>
        <dbReference type="Pfam" id="PF10502"/>
    </source>
</evidence>
<feature type="active site" evidence="6">
    <location>
        <position position="93"/>
    </location>
</feature>
<evidence type="ECO:0000256" key="4">
    <source>
        <dbReference type="ARBA" id="ARBA00019232"/>
    </source>
</evidence>
<organism evidence="9 10">
    <name type="scientific">Alteromonas aestuariivivens</name>
    <dbReference type="NCBI Taxonomy" id="1938339"/>
    <lineage>
        <taxon>Bacteria</taxon>
        <taxon>Pseudomonadati</taxon>
        <taxon>Pseudomonadota</taxon>
        <taxon>Gammaproteobacteria</taxon>
        <taxon>Alteromonadales</taxon>
        <taxon>Alteromonadaceae</taxon>
        <taxon>Alteromonas/Salinimonas group</taxon>
        <taxon>Alteromonas</taxon>
    </lineage>
</organism>
<comment type="catalytic activity">
    <reaction evidence="1 7">
        <text>Cleavage of hydrophobic, N-terminal signal or leader sequences from secreted and periplasmic proteins.</text>
        <dbReference type="EC" id="3.4.21.89"/>
    </reaction>
</comment>
<comment type="similarity">
    <text evidence="2 7">Belongs to the peptidase S26 family.</text>
</comment>
<dbReference type="PANTHER" id="PTHR43390:SF1">
    <property type="entry name" value="CHLOROPLAST PROCESSING PEPTIDASE"/>
    <property type="match status" value="1"/>
</dbReference>
<dbReference type="NCBIfam" id="TIGR02227">
    <property type="entry name" value="sigpep_I_bact"/>
    <property type="match status" value="1"/>
</dbReference>
<evidence type="ECO:0000256" key="5">
    <source>
        <dbReference type="ARBA" id="ARBA00022801"/>
    </source>
</evidence>
<evidence type="ECO:0000256" key="3">
    <source>
        <dbReference type="ARBA" id="ARBA00013208"/>
    </source>
</evidence>
<evidence type="ECO:0000256" key="2">
    <source>
        <dbReference type="ARBA" id="ARBA00009370"/>
    </source>
</evidence>
<dbReference type="GO" id="GO:0004252">
    <property type="term" value="F:serine-type endopeptidase activity"/>
    <property type="evidence" value="ECO:0007669"/>
    <property type="project" value="InterPro"/>
</dbReference>
<accession>A0A3D8M682</accession>
<evidence type="ECO:0000256" key="6">
    <source>
        <dbReference type="PIRSR" id="PIRSR600223-1"/>
    </source>
</evidence>
<dbReference type="CDD" id="cd06530">
    <property type="entry name" value="S26_SPase_I"/>
    <property type="match status" value="1"/>
</dbReference>
<dbReference type="Pfam" id="PF10502">
    <property type="entry name" value="Peptidase_S26"/>
    <property type="match status" value="1"/>
</dbReference>
<dbReference type="PROSITE" id="PS00760">
    <property type="entry name" value="SPASE_I_2"/>
    <property type="match status" value="1"/>
</dbReference>
<feature type="domain" description="Peptidase S26" evidence="8">
    <location>
        <begin position="12"/>
        <end position="191"/>
    </location>
</feature>
<dbReference type="PANTHER" id="PTHR43390">
    <property type="entry name" value="SIGNAL PEPTIDASE I"/>
    <property type="match status" value="1"/>
</dbReference>
<dbReference type="InterPro" id="IPR000223">
    <property type="entry name" value="Pept_S26A_signal_pept_1"/>
</dbReference>
<dbReference type="InterPro" id="IPR019758">
    <property type="entry name" value="Pept_S26A_signal_pept_1_CS"/>
</dbReference>
<evidence type="ECO:0000256" key="7">
    <source>
        <dbReference type="RuleBase" id="RU362042"/>
    </source>
</evidence>
<dbReference type="InterPro" id="IPR036286">
    <property type="entry name" value="LexA/Signal_pep-like_sf"/>
</dbReference>
<dbReference type="RefSeq" id="WP_115593918.1">
    <property type="nucleotide sequence ID" value="NZ_QRHA01000009.1"/>
</dbReference>
<dbReference type="GO" id="GO:0016020">
    <property type="term" value="C:membrane"/>
    <property type="evidence" value="ECO:0007669"/>
    <property type="project" value="UniProtKB-SubCell"/>
</dbReference>
<feature type="active site" evidence="6">
    <location>
        <position position="39"/>
    </location>
</feature>
<proteinExistence type="inferred from homology"/>
<dbReference type="EC" id="3.4.21.89" evidence="3 7"/>
<dbReference type="Proteomes" id="UP000256561">
    <property type="component" value="Unassembled WGS sequence"/>
</dbReference>
<dbReference type="SUPFAM" id="SSF51306">
    <property type="entry name" value="LexA/Signal peptidase"/>
    <property type="match status" value="1"/>
</dbReference>
<protein>
    <recommendedName>
        <fullName evidence="4 7">Signal peptidase I</fullName>
        <ecNumber evidence="3 7">3.4.21.89</ecNumber>
    </recommendedName>
</protein>
<dbReference type="GO" id="GO:0009003">
    <property type="term" value="F:signal peptidase activity"/>
    <property type="evidence" value="ECO:0007669"/>
    <property type="project" value="UniProtKB-EC"/>
</dbReference>
<dbReference type="AlphaFoldDB" id="A0A3D8M682"/>
<dbReference type="InterPro" id="IPR019757">
    <property type="entry name" value="Pept_S26A_signal_pept_1_Lys-AS"/>
</dbReference>
<dbReference type="PROSITE" id="PS00761">
    <property type="entry name" value="SPASE_I_3"/>
    <property type="match status" value="1"/>
</dbReference>
<dbReference type="PRINTS" id="PR00727">
    <property type="entry name" value="LEADERPTASE"/>
</dbReference>
<reference evidence="10" key="1">
    <citation type="submission" date="2018-08" db="EMBL/GenBank/DDBJ databases">
        <authorList>
            <person name="Zhang J."/>
            <person name="Du Z.-J."/>
        </authorList>
    </citation>
    <scope>NUCLEOTIDE SEQUENCE [LARGE SCALE GENOMIC DNA]</scope>
    <source>
        <strain evidence="10">KCTC 52655</strain>
    </source>
</reference>
<keyword evidence="7" id="KW-0645">Protease</keyword>
<name>A0A3D8M682_9ALTE</name>
<dbReference type="Gene3D" id="2.10.109.10">
    <property type="entry name" value="Umud Fragment, subunit A"/>
    <property type="match status" value="1"/>
</dbReference>